<dbReference type="OMA" id="RYRINWM"/>
<dbReference type="AlphaFoldDB" id="B4JDN3"/>
<reference evidence="2 3" key="1">
    <citation type="journal article" date="2007" name="Nature">
        <title>Evolution of genes and genomes on the Drosophila phylogeny.</title>
        <authorList>
            <consortium name="Drosophila 12 Genomes Consortium"/>
            <person name="Clark A.G."/>
            <person name="Eisen M.B."/>
            <person name="Smith D.R."/>
            <person name="Bergman C.M."/>
            <person name="Oliver B."/>
            <person name="Markow T.A."/>
            <person name="Kaufman T.C."/>
            <person name="Kellis M."/>
            <person name="Gelbart W."/>
            <person name="Iyer V.N."/>
            <person name="Pollard D.A."/>
            <person name="Sackton T.B."/>
            <person name="Larracuente A.M."/>
            <person name="Singh N.D."/>
            <person name="Abad J.P."/>
            <person name="Abt D.N."/>
            <person name="Adryan B."/>
            <person name="Aguade M."/>
            <person name="Akashi H."/>
            <person name="Anderson W.W."/>
            <person name="Aquadro C.F."/>
            <person name="Ardell D.H."/>
            <person name="Arguello R."/>
            <person name="Artieri C.G."/>
            <person name="Barbash D.A."/>
            <person name="Barker D."/>
            <person name="Barsanti P."/>
            <person name="Batterham P."/>
            <person name="Batzoglou S."/>
            <person name="Begun D."/>
            <person name="Bhutkar A."/>
            <person name="Blanco E."/>
            <person name="Bosak S.A."/>
            <person name="Bradley R.K."/>
            <person name="Brand A.D."/>
            <person name="Brent M.R."/>
            <person name="Brooks A.N."/>
            <person name="Brown R.H."/>
            <person name="Butlin R.K."/>
            <person name="Caggese C."/>
            <person name="Calvi B.R."/>
            <person name="Bernardo de Carvalho A."/>
            <person name="Caspi A."/>
            <person name="Castrezana S."/>
            <person name="Celniker S.E."/>
            <person name="Chang J.L."/>
            <person name="Chapple C."/>
            <person name="Chatterji S."/>
            <person name="Chinwalla A."/>
            <person name="Civetta A."/>
            <person name="Clifton S.W."/>
            <person name="Comeron J.M."/>
            <person name="Costello J.C."/>
            <person name="Coyne J.A."/>
            <person name="Daub J."/>
            <person name="David R.G."/>
            <person name="Delcher A.L."/>
            <person name="Delehaunty K."/>
            <person name="Do C.B."/>
            <person name="Ebling H."/>
            <person name="Edwards K."/>
            <person name="Eickbush T."/>
            <person name="Evans J.D."/>
            <person name="Filipski A."/>
            <person name="Findeiss S."/>
            <person name="Freyhult E."/>
            <person name="Fulton L."/>
            <person name="Fulton R."/>
            <person name="Garcia A.C."/>
            <person name="Gardiner A."/>
            <person name="Garfield D.A."/>
            <person name="Garvin B.E."/>
            <person name="Gibson G."/>
            <person name="Gilbert D."/>
            <person name="Gnerre S."/>
            <person name="Godfrey J."/>
            <person name="Good R."/>
            <person name="Gotea V."/>
            <person name="Gravely B."/>
            <person name="Greenberg A.J."/>
            <person name="Griffiths-Jones S."/>
            <person name="Gross S."/>
            <person name="Guigo R."/>
            <person name="Gustafson E.A."/>
            <person name="Haerty W."/>
            <person name="Hahn M.W."/>
            <person name="Halligan D.L."/>
            <person name="Halpern A.L."/>
            <person name="Halter G.M."/>
            <person name="Han M.V."/>
            <person name="Heger A."/>
            <person name="Hillier L."/>
            <person name="Hinrichs A.S."/>
            <person name="Holmes I."/>
            <person name="Hoskins R.A."/>
            <person name="Hubisz M.J."/>
            <person name="Hultmark D."/>
            <person name="Huntley M.A."/>
            <person name="Jaffe D.B."/>
            <person name="Jagadeeshan S."/>
            <person name="Jeck W.R."/>
            <person name="Johnson J."/>
            <person name="Jones C.D."/>
            <person name="Jordan W.C."/>
            <person name="Karpen G.H."/>
            <person name="Kataoka E."/>
            <person name="Keightley P.D."/>
            <person name="Kheradpour P."/>
            <person name="Kirkness E.F."/>
            <person name="Koerich L.B."/>
            <person name="Kristiansen K."/>
            <person name="Kudrna D."/>
            <person name="Kulathinal R.J."/>
            <person name="Kumar S."/>
            <person name="Kwok R."/>
            <person name="Lander E."/>
            <person name="Langley C.H."/>
            <person name="Lapoint R."/>
            <person name="Lazzaro B.P."/>
            <person name="Lee S.J."/>
            <person name="Levesque L."/>
            <person name="Li R."/>
            <person name="Lin C.F."/>
            <person name="Lin M.F."/>
            <person name="Lindblad-Toh K."/>
            <person name="Llopart A."/>
            <person name="Long M."/>
            <person name="Low L."/>
            <person name="Lozovsky E."/>
            <person name="Lu J."/>
            <person name="Luo M."/>
            <person name="Machado C.A."/>
            <person name="Makalowski W."/>
            <person name="Marzo M."/>
            <person name="Matsuda M."/>
            <person name="Matzkin L."/>
            <person name="McAllister B."/>
            <person name="McBride C.S."/>
            <person name="McKernan B."/>
            <person name="McKernan K."/>
            <person name="Mendez-Lago M."/>
            <person name="Minx P."/>
            <person name="Mollenhauer M.U."/>
            <person name="Montooth K."/>
            <person name="Mount S.M."/>
            <person name="Mu X."/>
            <person name="Myers E."/>
            <person name="Negre B."/>
            <person name="Newfeld S."/>
            <person name="Nielsen R."/>
            <person name="Noor M.A."/>
            <person name="O'Grady P."/>
            <person name="Pachter L."/>
            <person name="Papaceit M."/>
            <person name="Parisi M.J."/>
            <person name="Parisi M."/>
            <person name="Parts L."/>
            <person name="Pedersen J.S."/>
            <person name="Pesole G."/>
            <person name="Phillippy A.M."/>
            <person name="Ponting C.P."/>
            <person name="Pop M."/>
            <person name="Porcelli D."/>
            <person name="Powell J.R."/>
            <person name="Prohaska S."/>
            <person name="Pruitt K."/>
            <person name="Puig M."/>
            <person name="Quesneville H."/>
            <person name="Ram K.R."/>
            <person name="Rand D."/>
            <person name="Rasmussen M.D."/>
            <person name="Reed L.K."/>
            <person name="Reenan R."/>
            <person name="Reily A."/>
            <person name="Remington K.A."/>
            <person name="Rieger T.T."/>
            <person name="Ritchie M.G."/>
            <person name="Robin C."/>
            <person name="Rogers Y.H."/>
            <person name="Rohde C."/>
            <person name="Rozas J."/>
            <person name="Rubenfield M.J."/>
            <person name="Ruiz A."/>
            <person name="Russo S."/>
            <person name="Salzberg S.L."/>
            <person name="Sanchez-Gracia A."/>
            <person name="Saranga D.J."/>
            <person name="Sato H."/>
            <person name="Schaeffer S.W."/>
            <person name="Schatz M.C."/>
            <person name="Schlenke T."/>
            <person name="Schwartz R."/>
            <person name="Segarra C."/>
            <person name="Singh R.S."/>
            <person name="Sirot L."/>
            <person name="Sirota M."/>
            <person name="Sisneros N.B."/>
            <person name="Smith C.D."/>
            <person name="Smith T.F."/>
            <person name="Spieth J."/>
            <person name="Stage D.E."/>
            <person name="Stark A."/>
            <person name="Stephan W."/>
            <person name="Strausberg R.L."/>
            <person name="Strempel S."/>
            <person name="Sturgill D."/>
            <person name="Sutton G."/>
            <person name="Sutton G.G."/>
            <person name="Tao W."/>
            <person name="Teichmann S."/>
            <person name="Tobari Y.N."/>
            <person name="Tomimura Y."/>
            <person name="Tsolas J.M."/>
            <person name="Valente V.L."/>
            <person name="Venter E."/>
            <person name="Venter J.C."/>
            <person name="Vicario S."/>
            <person name="Vieira F.G."/>
            <person name="Vilella A.J."/>
            <person name="Villasante A."/>
            <person name="Walenz B."/>
            <person name="Wang J."/>
            <person name="Wasserman M."/>
            <person name="Watts T."/>
            <person name="Wilson D."/>
            <person name="Wilson R.K."/>
            <person name="Wing R.A."/>
            <person name="Wolfner M.F."/>
            <person name="Wong A."/>
            <person name="Wong G.K."/>
            <person name="Wu C.I."/>
            <person name="Wu G."/>
            <person name="Yamamoto D."/>
            <person name="Yang H.P."/>
            <person name="Yang S.P."/>
            <person name="Yorke J.A."/>
            <person name="Yoshida K."/>
            <person name="Zdobnov E."/>
            <person name="Zhang P."/>
            <person name="Zhang Y."/>
            <person name="Zimin A.V."/>
            <person name="Baldwin J."/>
            <person name="Abdouelleil A."/>
            <person name="Abdulkadir J."/>
            <person name="Abebe A."/>
            <person name="Abera B."/>
            <person name="Abreu J."/>
            <person name="Acer S.C."/>
            <person name="Aftuck L."/>
            <person name="Alexander A."/>
            <person name="An P."/>
            <person name="Anderson E."/>
            <person name="Anderson S."/>
            <person name="Arachi H."/>
            <person name="Azer M."/>
            <person name="Bachantsang P."/>
            <person name="Barry A."/>
            <person name="Bayul T."/>
            <person name="Berlin A."/>
            <person name="Bessette D."/>
            <person name="Bloom T."/>
            <person name="Blye J."/>
            <person name="Boguslavskiy L."/>
            <person name="Bonnet C."/>
            <person name="Boukhgalter B."/>
            <person name="Bourzgui I."/>
            <person name="Brown A."/>
            <person name="Cahill P."/>
            <person name="Channer S."/>
            <person name="Cheshatsang Y."/>
            <person name="Chuda L."/>
            <person name="Citroen M."/>
            <person name="Collymore A."/>
            <person name="Cooke P."/>
            <person name="Costello M."/>
            <person name="D'Aco K."/>
            <person name="Daza R."/>
            <person name="De Haan G."/>
            <person name="DeGray S."/>
            <person name="DeMaso C."/>
            <person name="Dhargay N."/>
            <person name="Dooley K."/>
            <person name="Dooley E."/>
            <person name="Doricent M."/>
            <person name="Dorje P."/>
            <person name="Dorjee K."/>
            <person name="Dupes A."/>
            <person name="Elong R."/>
            <person name="Falk J."/>
            <person name="Farina A."/>
            <person name="Faro S."/>
            <person name="Ferguson D."/>
            <person name="Fisher S."/>
            <person name="Foley C.D."/>
            <person name="Franke A."/>
            <person name="Friedrich D."/>
            <person name="Gadbois L."/>
            <person name="Gearin G."/>
            <person name="Gearin C.R."/>
            <person name="Giannoukos G."/>
            <person name="Goode T."/>
            <person name="Graham J."/>
            <person name="Grandbois E."/>
            <person name="Grewal S."/>
            <person name="Gyaltsen K."/>
            <person name="Hafez N."/>
            <person name="Hagos B."/>
            <person name="Hall J."/>
            <person name="Henson C."/>
            <person name="Hollinger A."/>
            <person name="Honan T."/>
            <person name="Huard M.D."/>
            <person name="Hughes L."/>
            <person name="Hurhula B."/>
            <person name="Husby M.E."/>
            <person name="Kamat A."/>
            <person name="Kanga B."/>
            <person name="Kashin S."/>
            <person name="Khazanovich D."/>
            <person name="Kisner P."/>
            <person name="Lance K."/>
            <person name="Lara M."/>
            <person name="Lee W."/>
            <person name="Lennon N."/>
            <person name="Letendre F."/>
            <person name="LeVine R."/>
            <person name="Lipovsky A."/>
            <person name="Liu X."/>
            <person name="Liu J."/>
            <person name="Liu S."/>
            <person name="Lokyitsang T."/>
            <person name="Lokyitsang Y."/>
            <person name="Lubonja R."/>
            <person name="Lui A."/>
            <person name="MacDonald P."/>
            <person name="Magnisalis V."/>
            <person name="Maru K."/>
            <person name="Matthews C."/>
            <person name="McCusker W."/>
            <person name="McDonough S."/>
            <person name="Mehta T."/>
            <person name="Meldrim J."/>
            <person name="Meneus L."/>
            <person name="Mihai O."/>
            <person name="Mihalev A."/>
            <person name="Mihova T."/>
            <person name="Mittelman R."/>
            <person name="Mlenga V."/>
            <person name="Montmayeur A."/>
            <person name="Mulrain L."/>
            <person name="Navidi A."/>
            <person name="Naylor J."/>
            <person name="Negash T."/>
            <person name="Nguyen T."/>
            <person name="Nguyen N."/>
            <person name="Nicol R."/>
            <person name="Norbu C."/>
            <person name="Norbu N."/>
            <person name="Novod N."/>
            <person name="O'Neill B."/>
            <person name="Osman S."/>
            <person name="Markiewicz E."/>
            <person name="Oyono O.L."/>
            <person name="Patti C."/>
            <person name="Phunkhang P."/>
            <person name="Pierre F."/>
            <person name="Priest M."/>
            <person name="Raghuraman S."/>
            <person name="Rege F."/>
            <person name="Reyes R."/>
            <person name="Rise C."/>
            <person name="Rogov P."/>
            <person name="Ross K."/>
            <person name="Ryan E."/>
            <person name="Settipalli S."/>
            <person name="Shea T."/>
            <person name="Sherpa N."/>
            <person name="Shi L."/>
            <person name="Shih D."/>
            <person name="Sparrow T."/>
            <person name="Spaulding J."/>
            <person name="Stalker J."/>
            <person name="Stange-Thomann N."/>
            <person name="Stavropoulos S."/>
            <person name="Stone C."/>
            <person name="Strader C."/>
            <person name="Tesfaye S."/>
            <person name="Thomson T."/>
            <person name="Thoulutsang Y."/>
            <person name="Thoulutsang D."/>
            <person name="Topham K."/>
            <person name="Topping I."/>
            <person name="Tsamla T."/>
            <person name="Vassiliev H."/>
            <person name="Vo A."/>
            <person name="Wangchuk T."/>
            <person name="Wangdi T."/>
            <person name="Weiand M."/>
            <person name="Wilkinson J."/>
            <person name="Wilson A."/>
            <person name="Yadav S."/>
            <person name="Young G."/>
            <person name="Yu Q."/>
            <person name="Zembek L."/>
            <person name="Zhong D."/>
            <person name="Zimmer A."/>
            <person name="Zwirko Z."/>
            <person name="Jaffe D.B."/>
            <person name="Alvarez P."/>
            <person name="Brockman W."/>
            <person name="Butler J."/>
            <person name="Chin C."/>
            <person name="Gnerre S."/>
            <person name="Grabherr M."/>
            <person name="Kleber M."/>
            <person name="Mauceli E."/>
            <person name="MacCallum I."/>
        </authorList>
    </citation>
    <scope>NUCLEOTIDE SEQUENCE [LARGE SCALE GENOMIC DNA]</scope>
    <source>
        <strain evidence="3">Tucson 15287-2541.00</strain>
    </source>
</reference>
<evidence type="ECO:0000313" key="2">
    <source>
        <dbReference type="EMBL" id="EDW03403.1"/>
    </source>
</evidence>
<feature type="coiled-coil region" evidence="1">
    <location>
        <begin position="375"/>
        <end position="402"/>
    </location>
</feature>
<sequence length="418" mass="49405">MDEEYLTLETESETEPNIVIDPDGNRSIAFPLPQQEDPSICRDEFLKIILKPYELVSEVMYDVSTRRETFQMESGVTAEGMAIMKMLKTQRKVVLEDAIVFRPSLTWEEKQMLYKKVLDQFQKSAIEFLSVRLRKQIDTIMHIWPGESEEIPHKLFYWSLEHFQRRQKVNQLYLEVLPIERTRDDLDCSKFCTDIKEIKRLLAAIKLDFSKGNDLCKSALVLLDESNYEYNSTWVSELDHLRNAHQELALNKYVDIMRNSSDSGARMLADNDKAEAIMHIETRYRIKWMRCAGEQHLMWLEAKESTFQNEIEELKLKVKNDEATFAFVDFVYQYQIDNYRASIAIWQDQLDADLEKAELECNITRNHWTKAKDDLKFFKEQVEMFKARVEEVNELIAAEEREKLRSRMSSVSFNHLIS</sequence>
<dbReference type="KEGG" id="dgr:6562257"/>
<dbReference type="PhylomeDB" id="B4JDN3"/>
<dbReference type="EMBL" id="CH916368">
    <property type="protein sequence ID" value="EDW03403.1"/>
    <property type="molecule type" value="Genomic_DNA"/>
</dbReference>
<gene>
    <name evidence="2" type="primary">Dgri\GH10523</name>
    <name evidence="2" type="ORF">Dgri_GH10523</name>
</gene>
<keyword evidence="1" id="KW-0175">Coiled coil</keyword>
<evidence type="ECO:0000313" key="3">
    <source>
        <dbReference type="Proteomes" id="UP000001070"/>
    </source>
</evidence>
<dbReference type="SMR" id="B4JDN3"/>
<accession>B4JDN3</accession>
<dbReference type="STRING" id="7222.B4JDN3"/>
<keyword evidence="3" id="KW-1185">Reference proteome</keyword>
<dbReference type="OrthoDB" id="7914571at2759"/>
<dbReference type="InParanoid" id="B4JDN3"/>
<dbReference type="Proteomes" id="UP000001070">
    <property type="component" value="Unassembled WGS sequence"/>
</dbReference>
<proteinExistence type="predicted"/>
<organism evidence="3">
    <name type="scientific">Drosophila grimshawi</name>
    <name type="common">Hawaiian fruit fly</name>
    <name type="synonym">Idiomyia grimshawi</name>
    <dbReference type="NCBI Taxonomy" id="7222"/>
    <lineage>
        <taxon>Eukaryota</taxon>
        <taxon>Metazoa</taxon>
        <taxon>Ecdysozoa</taxon>
        <taxon>Arthropoda</taxon>
        <taxon>Hexapoda</taxon>
        <taxon>Insecta</taxon>
        <taxon>Pterygota</taxon>
        <taxon>Neoptera</taxon>
        <taxon>Endopterygota</taxon>
        <taxon>Diptera</taxon>
        <taxon>Brachycera</taxon>
        <taxon>Muscomorpha</taxon>
        <taxon>Ephydroidea</taxon>
        <taxon>Drosophilidae</taxon>
        <taxon>Drosophila</taxon>
        <taxon>Hawaiian Drosophila</taxon>
    </lineage>
</organism>
<protein>
    <submittedName>
        <fullName evidence="2">GH10523</fullName>
    </submittedName>
</protein>
<name>B4JDN3_DROGR</name>
<dbReference type="HOGENOM" id="CLU_038629_0_0_1"/>
<dbReference type="eggNOG" id="ENOG502T9DV">
    <property type="taxonomic scope" value="Eukaryota"/>
</dbReference>
<evidence type="ECO:0000256" key="1">
    <source>
        <dbReference type="SAM" id="Coils"/>
    </source>
</evidence>